<reference evidence="1 2" key="1">
    <citation type="submission" date="2019-07" db="EMBL/GenBank/DDBJ databases">
        <title>Draft genome for Aliikangiella sp. M105.</title>
        <authorList>
            <person name="Wang G."/>
        </authorList>
    </citation>
    <scope>NUCLEOTIDE SEQUENCE [LARGE SCALE GENOMIC DNA]</scope>
    <source>
        <strain evidence="1 2">M105</strain>
    </source>
</reference>
<gene>
    <name evidence="1" type="ORF">FLL46_26390</name>
</gene>
<evidence type="ECO:0000313" key="2">
    <source>
        <dbReference type="Proteomes" id="UP000315439"/>
    </source>
</evidence>
<proteinExistence type="predicted"/>
<dbReference type="EMBL" id="VIKS01000018">
    <property type="protein sequence ID" value="TQV80250.1"/>
    <property type="molecule type" value="Genomic_DNA"/>
</dbReference>
<protein>
    <submittedName>
        <fullName evidence="1">Uncharacterized protein</fullName>
    </submittedName>
</protein>
<dbReference type="AlphaFoldDB" id="A0A545TSQ3"/>
<comment type="caution">
    <text evidence="1">The sequence shown here is derived from an EMBL/GenBank/DDBJ whole genome shotgun (WGS) entry which is preliminary data.</text>
</comment>
<evidence type="ECO:0000313" key="1">
    <source>
        <dbReference type="EMBL" id="TQV80250.1"/>
    </source>
</evidence>
<name>A0A545TSQ3_9GAMM</name>
<organism evidence="1 2">
    <name type="scientific">Aliikangiella coralliicola</name>
    <dbReference type="NCBI Taxonomy" id="2592383"/>
    <lineage>
        <taxon>Bacteria</taxon>
        <taxon>Pseudomonadati</taxon>
        <taxon>Pseudomonadota</taxon>
        <taxon>Gammaproteobacteria</taxon>
        <taxon>Oceanospirillales</taxon>
        <taxon>Pleioneaceae</taxon>
        <taxon>Aliikangiella</taxon>
    </lineage>
</organism>
<dbReference type="Proteomes" id="UP000315439">
    <property type="component" value="Unassembled WGS sequence"/>
</dbReference>
<keyword evidence="2" id="KW-1185">Reference proteome</keyword>
<sequence length="166" mass="19366">MSLKVYQDTILKRVTECDLEHLNSFCADVVGRILDFVDDTAKDHLNDKERVRIDSLIQQVKSNSINWLETGNLLDELTQIAEEDDEHAIEMEMEFVEFLCVMDNWRILLETGNKEAAKAVSENLMNILDYRYVESTSLEEWLSVDEVYDEFEKQKKFLSAFSQSVL</sequence>
<dbReference type="OrthoDB" id="9859928at2"/>
<accession>A0A545TSQ3</accession>
<dbReference type="RefSeq" id="WP_142935358.1">
    <property type="nucleotide sequence ID" value="NZ_ML660174.1"/>
</dbReference>